<dbReference type="AlphaFoldDB" id="A0A834WTT0"/>
<evidence type="ECO:0000313" key="2">
    <source>
        <dbReference type="Proteomes" id="UP000634136"/>
    </source>
</evidence>
<organism evidence="1 2">
    <name type="scientific">Senna tora</name>
    <dbReference type="NCBI Taxonomy" id="362788"/>
    <lineage>
        <taxon>Eukaryota</taxon>
        <taxon>Viridiplantae</taxon>
        <taxon>Streptophyta</taxon>
        <taxon>Embryophyta</taxon>
        <taxon>Tracheophyta</taxon>
        <taxon>Spermatophyta</taxon>
        <taxon>Magnoliopsida</taxon>
        <taxon>eudicotyledons</taxon>
        <taxon>Gunneridae</taxon>
        <taxon>Pentapetalae</taxon>
        <taxon>rosids</taxon>
        <taxon>fabids</taxon>
        <taxon>Fabales</taxon>
        <taxon>Fabaceae</taxon>
        <taxon>Caesalpinioideae</taxon>
        <taxon>Cassia clade</taxon>
        <taxon>Senna</taxon>
    </lineage>
</organism>
<protein>
    <submittedName>
        <fullName evidence="1">Uncharacterized protein</fullName>
    </submittedName>
</protein>
<sequence>MEEPEKYKLKRVDAQVSQTDRFALYFGIRVDLMLEWDS</sequence>
<dbReference type="Proteomes" id="UP000634136">
    <property type="component" value="Unassembled WGS sequence"/>
</dbReference>
<comment type="caution">
    <text evidence="1">The sequence shown here is derived from an EMBL/GenBank/DDBJ whole genome shotgun (WGS) entry which is preliminary data.</text>
</comment>
<accession>A0A834WTT0</accession>
<evidence type="ECO:0000313" key="1">
    <source>
        <dbReference type="EMBL" id="KAF7832240.1"/>
    </source>
</evidence>
<dbReference type="EMBL" id="JAAIUW010000005">
    <property type="protein sequence ID" value="KAF7832240.1"/>
    <property type="molecule type" value="Genomic_DNA"/>
</dbReference>
<keyword evidence="2" id="KW-1185">Reference proteome</keyword>
<name>A0A834WTT0_9FABA</name>
<reference evidence="1" key="1">
    <citation type="submission" date="2020-09" db="EMBL/GenBank/DDBJ databases">
        <title>Genome-Enabled Discovery of Anthraquinone Biosynthesis in Senna tora.</title>
        <authorList>
            <person name="Kang S.-H."/>
            <person name="Pandey R.P."/>
            <person name="Lee C.-M."/>
            <person name="Sim J.-S."/>
            <person name="Jeong J.-T."/>
            <person name="Choi B.-S."/>
            <person name="Jung M."/>
            <person name="Ginzburg D."/>
            <person name="Zhao K."/>
            <person name="Won S.Y."/>
            <person name="Oh T.-J."/>
            <person name="Yu Y."/>
            <person name="Kim N.-H."/>
            <person name="Lee O.R."/>
            <person name="Lee T.-H."/>
            <person name="Bashyal P."/>
            <person name="Kim T.-S."/>
            <person name="Lee W.-H."/>
            <person name="Kawkins C."/>
            <person name="Kim C.-K."/>
            <person name="Kim J.S."/>
            <person name="Ahn B.O."/>
            <person name="Rhee S.Y."/>
            <person name="Sohng J.K."/>
        </authorList>
    </citation>
    <scope>NUCLEOTIDE SEQUENCE</scope>
    <source>
        <tissue evidence="1">Leaf</tissue>
    </source>
</reference>
<proteinExistence type="predicted"/>
<gene>
    <name evidence="1" type="ORF">G2W53_014573</name>
</gene>